<evidence type="ECO:0000256" key="5">
    <source>
        <dbReference type="ARBA" id="ARBA00023242"/>
    </source>
</evidence>
<feature type="domain" description="Myb-like" evidence="7">
    <location>
        <begin position="248"/>
        <end position="300"/>
    </location>
</feature>
<feature type="domain" description="Myb-like" evidence="7">
    <location>
        <begin position="308"/>
        <end position="355"/>
    </location>
</feature>
<dbReference type="PROSITE" id="PS51294">
    <property type="entry name" value="HTH_MYB"/>
    <property type="match status" value="2"/>
</dbReference>
<dbReference type="AlphaFoldDB" id="A0A6J2JPX0"/>
<dbReference type="GO" id="GO:0042796">
    <property type="term" value="P:snRNA transcription by RNA polymerase III"/>
    <property type="evidence" value="ECO:0007669"/>
    <property type="project" value="TreeGrafter"/>
</dbReference>
<dbReference type="Proteomes" id="UP000504629">
    <property type="component" value="Unplaced"/>
</dbReference>
<protein>
    <submittedName>
        <fullName evidence="10">snRNA-activating protein complex subunit 4</fullName>
    </submittedName>
</protein>
<feature type="domain" description="HTH myb-type" evidence="8">
    <location>
        <begin position="248"/>
        <end position="304"/>
    </location>
</feature>
<dbReference type="InterPro" id="IPR017930">
    <property type="entry name" value="Myb_dom"/>
</dbReference>
<dbReference type="SMART" id="SM00717">
    <property type="entry name" value="SANT"/>
    <property type="match status" value="4"/>
</dbReference>
<keyword evidence="9" id="KW-1185">Reference proteome</keyword>
<keyword evidence="6" id="KW-0175">Coiled coil</keyword>
<dbReference type="GO" id="GO:0019185">
    <property type="term" value="C:snRNA-activating protein complex"/>
    <property type="evidence" value="ECO:0007669"/>
    <property type="project" value="TreeGrafter"/>
</dbReference>
<evidence type="ECO:0000256" key="4">
    <source>
        <dbReference type="ARBA" id="ARBA00023163"/>
    </source>
</evidence>
<evidence type="ECO:0000313" key="10">
    <source>
        <dbReference type="RefSeq" id="XP_028031766.1"/>
    </source>
</evidence>
<proteinExistence type="predicted"/>
<dbReference type="CDD" id="cd00167">
    <property type="entry name" value="SANT"/>
    <property type="match status" value="3"/>
</dbReference>
<organism evidence="9 10">
    <name type="scientific">Bombyx mandarina</name>
    <name type="common">Wild silk moth</name>
    <name type="synonym">Wild silkworm</name>
    <dbReference type="NCBI Taxonomy" id="7092"/>
    <lineage>
        <taxon>Eukaryota</taxon>
        <taxon>Metazoa</taxon>
        <taxon>Ecdysozoa</taxon>
        <taxon>Arthropoda</taxon>
        <taxon>Hexapoda</taxon>
        <taxon>Insecta</taxon>
        <taxon>Pterygota</taxon>
        <taxon>Neoptera</taxon>
        <taxon>Endopterygota</taxon>
        <taxon>Lepidoptera</taxon>
        <taxon>Glossata</taxon>
        <taxon>Ditrysia</taxon>
        <taxon>Bombycoidea</taxon>
        <taxon>Bombycidae</taxon>
        <taxon>Bombycinae</taxon>
        <taxon>Bombyx</taxon>
    </lineage>
</organism>
<dbReference type="PANTHER" id="PTHR46621">
    <property type="entry name" value="SNRNA-ACTIVATING PROTEIN COMPLEX SUBUNIT 4"/>
    <property type="match status" value="1"/>
</dbReference>
<dbReference type="CTD" id="40949"/>
<dbReference type="RefSeq" id="XP_028031766.1">
    <property type="nucleotide sequence ID" value="XM_028175965.1"/>
</dbReference>
<feature type="coiled-coil region" evidence="6">
    <location>
        <begin position="181"/>
        <end position="208"/>
    </location>
</feature>
<dbReference type="OrthoDB" id="2143914at2759"/>
<gene>
    <name evidence="10" type="primary">LOC114244216</name>
</gene>
<evidence type="ECO:0000256" key="1">
    <source>
        <dbReference type="ARBA" id="ARBA00004123"/>
    </source>
</evidence>
<evidence type="ECO:0000256" key="2">
    <source>
        <dbReference type="ARBA" id="ARBA00023015"/>
    </source>
</evidence>
<evidence type="ECO:0000256" key="3">
    <source>
        <dbReference type="ARBA" id="ARBA00023125"/>
    </source>
</evidence>
<evidence type="ECO:0000259" key="7">
    <source>
        <dbReference type="PROSITE" id="PS50090"/>
    </source>
</evidence>
<feature type="domain" description="HTH myb-type" evidence="8">
    <location>
        <begin position="358"/>
        <end position="408"/>
    </location>
</feature>
<dbReference type="GO" id="GO:0000978">
    <property type="term" value="F:RNA polymerase II cis-regulatory region sequence-specific DNA binding"/>
    <property type="evidence" value="ECO:0007669"/>
    <property type="project" value="TreeGrafter"/>
</dbReference>
<comment type="subcellular location">
    <subcellularLocation>
        <location evidence="1">Nucleus</location>
    </subcellularLocation>
</comment>
<reference evidence="10" key="1">
    <citation type="submission" date="2025-08" db="UniProtKB">
        <authorList>
            <consortium name="RefSeq"/>
        </authorList>
    </citation>
    <scope>IDENTIFICATION</scope>
    <source>
        <tissue evidence="10">Silk gland</tissue>
    </source>
</reference>
<accession>A0A6J2JPX0</accession>
<feature type="domain" description="Myb-like" evidence="7">
    <location>
        <begin position="412"/>
        <end position="456"/>
    </location>
</feature>
<evidence type="ECO:0000313" key="9">
    <source>
        <dbReference type="Proteomes" id="UP000504629"/>
    </source>
</evidence>
<dbReference type="InterPro" id="IPR001005">
    <property type="entry name" value="SANT/Myb"/>
</dbReference>
<dbReference type="Pfam" id="PF00249">
    <property type="entry name" value="Myb_DNA-binding"/>
    <property type="match status" value="1"/>
</dbReference>
<dbReference type="InterPro" id="IPR009057">
    <property type="entry name" value="Homeodomain-like_sf"/>
</dbReference>
<evidence type="ECO:0000259" key="8">
    <source>
        <dbReference type="PROSITE" id="PS51294"/>
    </source>
</evidence>
<dbReference type="InterPro" id="IPR051575">
    <property type="entry name" value="Myb-like_DNA-bd"/>
</dbReference>
<keyword evidence="4" id="KW-0804">Transcription</keyword>
<name>A0A6J2JPX0_BOMMA</name>
<keyword evidence="2" id="KW-0805">Transcription regulation</keyword>
<keyword evidence="3" id="KW-0238">DNA-binding</keyword>
<dbReference type="Gene3D" id="1.10.10.60">
    <property type="entry name" value="Homeodomain-like"/>
    <property type="match status" value="4"/>
</dbReference>
<dbReference type="PANTHER" id="PTHR46621:SF1">
    <property type="entry name" value="SNRNA-ACTIVATING PROTEIN COMPLEX SUBUNIT 4"/>
    <property type="match status" value="1"/>
</dbReference>
<dbReference type="KEGG" id="bman:114244216"/>
<dbReference type="SUPFAM" id="SSF46689">
    <property type="entry name" value="Homeodomain-like"/>
    <property type="match status" value="3"/>
</dbReference>
<keyword evidence="5" id="KW-0539">Nucleus</keyword>
<evidence type="ECO:0000256" key="6">
    <source>
        <dbReference type="SAM" id="Coils"/>
    </source>
</evidence>
<sequence>MLQDSDEDDLNDLNQLNAVLEADKQIINEETVSDSCSTTTNAALHSKVSEELSLIDTALTLNKLTDEKLRKLENLLIERLQDCKKKKLADLRDVRPTNYRQACFRYHYCAKPYFKDKYNFAAPSNEDTILMLQSNMFDFSQIVAVTGWTLRDKSQFLAELHKMSQTIRKNELHEKISVLRRARKTKDKKEIDKEIAKLSKELYDVKKKPLSELALDIDEDYDWDVLANKLNRRHTAQEYQALWKLFFHPSINKKTWTKAEHLSLQSISSAHKFQDWDTIAKELNTGRTGYQCFVYFRTNMVNSFNGRKWTEEEEEYLRRLIDYYREDTYIPWGRVAAAMENRTKIQIYNKYTRLVGNRKGRFLPEEDAVILNYASKFGTNFRKMLTYLPGRSMVQIRNRYRVLSKRCTSTVWTEEEDKMLIQLMANQDGNVNFSSVSTHFPGKDRENLRSRYITLLKWMRKHPNVDIKHAPRRGARRLTHGEASADLNKALEDLKNRMENEVKTKKSKRMTRESSERDIEKAIIASLVNELLVERDMKLTEQYEKDLDIIDVDERPPSLNVTNLNKILTLLNASINKTSFQHSSYAKTYPELLSNTQVNLTQVKSYSRKNISPNNLDCTTEIWGNNALGPVKHVLPPHYATITGCRSLIAYACTKTSQTEIDVNINHVMKRNTFLRDQFNLLIDRFNTLFLWPMLLSNESPYIPNLTVPGTSKETQKRTYMKNQTPSDIPAYHVPYKIRSKNRDNEINKINEIDLKDKFLKDDVTIKEQFTECGLMEIDDE</sequence>
<dbReference type="GO" id="GO:0001006">
    <property type="term" value="F:RNA polymerase III type 3 promoter sequence-specific DNA binding"/>
    <property type="evidence" value="ECO:0007669"/>
    <property type="project" value="TreeGrafter"/>
</dbReference>
<dbReference type="GO" id="GO:0005634">
    <property type="term" value="C:nucleus"/>
    <property type="evidence" value="ECO:0007669"/>
    <property type="project" value="UniProtKB-SubCell"/>
</dbReference>
<dbReference type="PROSITE" id="PS50090">
    <property type="entry name" value="MYB_LIKE"/>
    <property type="match status" value="3"/>
</dbReference>
<dbReference type="GO" id="GO:0042795">
    <property type="term" value="P:snRNA transcription by RNA polymerase II"/>
    <property type="evidence" value="ECO:0007669"/>
    <property type="project" value="TreeGrafter"/>
</dbReference>
<dbReference type="Pfam" id="PF13921">
    <property type="entry name" value="Myb_DNA-bind_6"/>
    <property type="match status" value="2"/>
</dbReference>
<dbReference type="GeneID" id="114244216"/>